<sequence>MVTSLSSSFGEEHQLEAENTCSNLYCPILFRATSVNSSRIQEHQLESENNTSWTESVKMAEKVTPLCYRRAKRMAYSIARETLGFTQPGQIDTPQISFAAIEIDLVEWKGDMLGVGVTEKDMAKDENLKFKNSILLELDKQLGGLLSEASSEEDFTGKPGQSIVLRLPGHDSKRIGLFGLGSTTSETASYRILGERLGEAAKTAKSRKIAITLSSSEGLSAESKLAIASAIATGVVLGTYEDNRFKSEPKKSSLKSVEILGLGTGSEIDKKLKCAEAVCSGIIFGKELVNAPANVLTPGILAGEAMRIASEYSDVFTATILDVEQCKQLKMGSYLGVAAASANPPHFIHLCYKPPGGAVKTKLALVGKGLTFDSGGYNIKTGPACYIELMKFDMGGSAAVFGAAKSLGQIKPAGVEVHFIVAACENMISGTGMRPGDIVTASNGKTIEVNNTDAEGRLTLADALVYACNQGVAKIVDLATLTGACVVALGRSIAGVFTPSDDLAEEVLAASEITGEKLWRMPMEESYWESMKSGVADMVNTGGRAGGAITAALFLKQFVDEKVQWMHIDMAGPVWNDKDKSATGFGVATLVEWVLINSSQFQFPQFS</sequence>
<dbReference type="CDD" id="cd00433">
    <property type="entry name" value="Peptidase_M17"/>
    <property type="match status" value="1"/>
</dbReference>
<comment type="similarity">
    <text evidence="3">Belongs to the peptidase M17 family.</text>
</comment>
<evidence type="ECO:0000256" key="1">
    <source>
        <dbReference type="ARBA" id="ARBA00000135"/>
    </source>
</evidence>
<evidence type="ECO:0000256" key="3">
    <source>
        <dbReference type="ARBA" id="ARBA00009528"/>
    </source>
</evidence>
<dbReference type="InterPro" id="IPR008283">
    <property type="entry name" value="Peptidase_M17_N"/>
</dbReference>
<dbReference type="SUPFAM" id="SSF53187">
    <property type="entry name" value="Zn-dependent exopeptidases"/>
    <property type="match status" value="1"/>
</dbReference>
<reference evidence="11" key="1">
    <citation type="submission" date="2023-05" db="EMBL/GenBank/DDBJ databases">
        <authorList>
            <person name="Huff M."/>
        </authorList>
    </citation>
    <scope>NUCLEOTIDE SEQUENCE</scope>
</reference>
<evidence type="ECO:0000256" key="7">
    <source>
        <dbReference type="ARBA" id="ARBA00022723"/>
    </source>
</evidence>
<evidence type="ECO:0000256" key="8">
    <source>
        <dbReference type="ARBA" id="ARBA00022801"/>
    </source>
</evidence>
<dbReference type="PROSITE" id="PS00631">
    <property type="entry name" value="CYTOSOL_AP"/>
    <property type="match status" value="1"/>
</dbReference>
<dbReference type="GO" id="GO:0005737">
    <property type="term" value="C:cytoplasm"/>
    <property type="evidence" value="ECO:0007669"/>
    <property type="project" value="InterPro"/>
</dbReference>
<evidence type="ECO:0000256" key="6">
    <source>
        <dbReference type="ARBA" id="ARBA00022670"/>
    </source>
</evidence>
<dbReference type="EMBL" id="OU503054">
    <property type="protein sequence ID" value="CAI9783062.1"/>
    <property type="molecule type" value="Genomic_DNA"/>
</dbReference>
<dbReference type="PANTHER" id="PTHR11963:SF23">
    <property type="entry name" value="CYTOSOL AMINOPEPTIDASE"/>
    <property type="match status" value="1"/>
</dbReference>
<evidence type="ECO:0000313" key="11">
    <source>
        <dbReference type="EMBL" id="CAI9783062.1"/>
    </source>
</evidence>
<dbReference type="Gene3D" id="3.40.630.10">
    <property type="entry name" value="Zn peptidases"/>
    <property type="match status" value="1"/>
</dbReference>
<dbReference type="Pfam" id="PF00883">
    <property type="entry name" value="Peptidase_M17"/>
    <property type="match status" value="1"/>
</dbReference>
<keyword evidence="6" id="KW-0645">Protease</keyword>
<proteinExistence type="inferred from homology"/>
<dbReference type="GO" id="GO:0009611">
    <property type="term" value="P:response to wounding"/>
    <property type="evidence" value="ECO:0007669"/>
    <property type="project" value="UniProtKB-ARBA"/>
</dbReference>
<comment type="catalytic activity">
    <reaction evidence="2">
        <text>Release of N-terminal proline from a peptide.</text>
        <dbReference type="EC" id="3.4.11.5"/>
    </reaction>
</comment>
<dbReference type="AlphaFoldDB" id="A0AAD2A7J6"/>
<dbReference type="FunFam" id="3.40.630.10:FF:000033">
    <property type="entry name" value="M17 leucyl aminopeptidase"/>
    <property type="match status" value="1"/>
</dbReference>
<gene>
    <name evidence="11" type="ORF">FPE_LOCUS30492</name>
</gene>
<evidence type="ECO:0000256" key="2">
    <source>
        <dbReference type="ARBA" id="ARBA00001585"/>
    </source>
</evidence>
<evidence type="ECO:0000313" key="12">
    <source>
        <dbReference type="Proteomes" id="UP000834106"/>
    </source>
</evidence>
<evidence type="ECO:0000256" key="4">
    <source>
        <dbReference type="ARBA" id="ARBA00011867"/>
    </source>
</evidence>
<dbReference type="Pfam" id="PF02789">
    <property type="entry name" value="Peptidase_M17_N"/>
    <property type="match status" value="1"/>
</dbReference>
<evidence type="ECO:0000256" key="5">
    <source>
        <dbReference type="ARBA" id="ARBA00022438"/>
    </source>
</evidence>
<comment type="catalytic activity">
    <reaction evidence="1">
        <text>Release of an N-terminal amino acid, Xaa-|-Yaa-, in which Xaa is preferably Leu, but may be other amino acids including Pro although not Arg or Lys, and Yaa may be Pro. Amino acid amides and methyl esters are also readily hydrolyzed, but rates on arylamides are exceedingly low.</text>
        <dbReference type="EC" id="3.4.11.1"/>
    </reaction>
</comment>
<dbReference type="InterPro" id="IPR043472">
    <property type="entry name" value="Macro_dom-like"/>
</dbReference>
<keyword evidence="8" id="KW-0378">Hydrolase</keyword>
<evidence type="ECO:0000259" key="10">
    <source>
        <dbReference type="PROSITE" id="PS00631"/>
    </source>
</evidence>
<comment type="subunit">
    <text evidence="4">Homohexamer (dimer of homotrimers).</text>
</comment>
<keyword evidence="7" id="KW-0479">Metal-binding</keyword>
<protein>
    <recommendedName>
        <fullName evidence="10">Cytosol aminopeptidase domain-containing protein</fullName>
    </recommendedName>
</protein>
<dbReference type="InterPro" id="IPR011356">
    <property type="entry name" value="Leucine_aapep/pepB"/>
</dbReference>
<dbReference type="PRINTS" id="PR00481">
    <property type="entry name" value="LAMNOPPTDASE"/>
</dbReference>
<dbReference type="Proteomes" id="UP000834106">
    <property type="component" value="Chromosome 19"/>
</dbReference>
<keyword evidence="12" id="KW-1185">Reference proteome</keyword>
<organism evidence="11 12">
    <name type="scientific">Fraxinus pennsylvanica</name>
    <dbReference type="NCBI Taxonomy" id="56036"/>
    <lineage>
        <taxon>Eukaryota</taxon>
        <taxon>Viridiplantae</taxon>
        <taxon>Streptophyta</taxon>
        <taxon>Embryophyta</taxon>
        <taxon>Tracheophyta</taxon>
        <taxon>Spermatophyta</taxon>
        <taxon>Magnoliopsida</taxon>
        <taxon>eudicotyledons</taxon>
        <taxon>Gunneridae</taxon>
        <taxon>Pentapetalae</taxon>
        <taxon>asterids</taxon>
        <taxon>lamiids</taxon>
        <taxon>Lamiales</taxon>
        <taxon>Oleaceae</taxon>
        <taxon>Oleeae</taxon>
        <taxon>Fraxinus</taxon>
    </lineage>
</organism>
<keyword evidence="9" id="KW-0346">Stress response</keyword>
<feature type="domain" description="Cytosol aminopeptidase" evidence="10">
    <location>
        <begin position="451"/>
        <end position="458"/>
    </location>
</feature>
<dbReference type="GO" id="GO:0006508">
    <property type="term" value="P:proteolysis"/>
    <property type="evidence" value="ECO:0007669"/>
    <property type="project" value="UniProtKB-KW"/>
</dbReference>
<name>A0AAD2A7J6_9LAMI</name>
<dbReference type="InterPro" id="IPR000819">
    <property type="entry name" value="Peptidase_M17_C"/>
</dbReference>
<dbReference type="NCBIfam" id="NF002076">
    <property type="entry name" value="PRK00913.2-3"/>
    <property type="match status" value="1"/>
</dbReference>
<dbReference type="PANTHER" id="PTHR11963">
    <property type="entry name" value="LEUCINE AMINOPEPTIDASE-RELATED"/>
    <property type="match status" value="1"/>
</dbReference>
<accession>A0AAD2A7J6</accession>
<dbReference type="GO" id="GO:0070006">
    <property type="term" value="F:metalloaminopeptidase activity"/>
    <property type="evidence" value="ECO:0007669"/>
    <property type="project" value="InterPro"/>
</dbReference>
<dbReference type="SUPFAM" id="SSF52949">
    <property type="entry name" value="Macro domain-like"/>
    <property type="match status" value="1"/>
</dbReference>
<dbReference type="Gene3D" id="3.40.220.10">
    <property type="entry name" value="Leucine Aminopeptidase, subunit E, domain 1"/>
    <property type="match status" value="1"/>
</dbReference>
<keyword evidence="5" id="KW-0031">Aminopeptidase</keyword>
<dbReference type="GO" id="GO:0030145">
    <property type="term" value="F:manganese ion binding"/>
    <property type="evidence" value="ECO:0007669"/>
    <property type="project" value="InterPro"/>
</dbReference>
<dbReference type="InterPro" id="IPR023042">
    <property type="entry name" value="Peptidase_M17_leu_NH2_pept"/>
</dbReference>
<dbReference type="HAMAP" id="MF_00181">
    <property type="entry name" value="Cytosol_peptidase_M17"/>
    <property type="match status" value="1"/>
</dbReference>
<evidence type="ECO:0000256" key="9">
    <source>
        <dbReference type="ARBA" id="ARBA00023016"/>
    </source>
</evidence>